<accession>A0A2K9NN25</accession>
<keyword evidence="2" id="KW-1185">Reference proteome</keyword>
<dbReference type="Proteomes" id="UP000235584">
    <property type="component" value="Chromosome"/>
</dbReference>
<organism evidence="1 2">
    <name type="scientific">Bacteriovorax stolpii</name>
    <name type="common">Bdellovibrio stolpii</name>
    <dbReference type="NCBI Taxonomy" id="960"/>
    <lineage>
        <taxon>Bacteria</taxon>
        <taxon>Pseudomonadati</taxon>
        <taxon>Bdellovibrionota</taxon>
        <taxon>Bacteriovoracia</taxon>
        <taxon>Bacteriovoracales</taxon>
        <taxon>Bacteriovoracaceae</taxon>
        <taxon>Bacteriovorax</taxon>
    </lineage>
</organism>
<dbReference type="EMBL" id="CP025704">
    <property type="protein sequence ID" value="AUN96892.1"/>
    <property type="molecule type" value="Genomic_DNA"/>
</dbReference>
<dbReference type="RefSeq" id="WP_102242187.1">
    <property type="nucleotide sequence ID" value="NZ_CP025704.1"/>
</dbReference>
<dbReference type="KEGG" id="bsto:C0V70_01975"/>
<gene>
    <name evidence="1" type="ORF">C0V70_01975</name>
</gene>
<evidence type="ECO:0000313" key="2">
    <source>
        <dbReference type="Proteomes" id="UP000235584"/>
    </source>
</evidence>
<reference evidence="1 2" key="1">
    <citation type="submission" date="2018-01" db="EMBL/GenBank/DDBJ databases">
        <title>Complete genome sequence of Bacteriovorax stolpii DSM12778.</title>
        <authorList>
            <person name="Tang B."/>
            <person name="Chang J."/>
        </authorList>
    </citation>
    <scope>NUCLEOTIDE SEQUENCE [LARGE SCALE GENOMIC DNA]</scope>
    <source>
        <strain evidence="1 2">DSM 12778</strain>
    </source>
</reference>
<name>A0A2K9NN25_BACTC</name>
<proteinExistence type="predicted"/>
<evidence type="ECO:0000313" key="1">
    <source>
        <dbReference type="EMBL" id="AUN96892.1"/>
    </source>
</evidence>
<protein>
    <submittedName>
        <fullName evidence="1">Uncharacterized protein</fullName>
    </submittedName>
</protein>
<dbReference type="AlphaFoldDB" id="A0A2K9NN25"/>
<sequence>MSYTEYLKNRGIRIDIDANKRIRLISEDQDKNRIYQIIKVRMLKKMSISNTEVPSFSIGNNDLITIGWCSFYQFNPFQGKLKQELYSPHDFKFKIYSNDNEDGSIKRELQQAVVNSLNLDKNIFNDKNDNAFKEKFSRLYLIAISCALVEHFDQKALVFIEGMMPSQDTLGLMDSLLNFYLHDYNYPGEETSDKLKLFYYFIRKNHVKGQGPIELRHIQQIVGNFEQLVAISSEARRNQLRKYLNEIITLIS</sequence>